<keyword evidence="1" id="KW-0812">Transmembrane</keyword>
<evidence type="ECO:0000256" key="1">
    <source>
        <dbReference type="SAM" id="Phobius"/>
    </source>
</evidence>
<comment type="caution">
    <text evidence="2">The sequence shown here is derived from an EMBL/GenBank/DDBJ whole genome shotgun (WGS) entry which is preliminary data.</text>
</comment>
<evidence type="ECO:0008006" key="4">
    <source>
        <dbReference type="Google" id="ProtNLM"/>
    </source>
</evidence>
<dbReference type="InterPro" id="IPR027417">
    <property type="entry name" value="P-loop_NTPase"/>
</dbReference>
<dbReference type="SUPFAM" id="SSF52540">
    <property type="entry name" value="P-loop containing nucleoside triphosphate hydrolases"/>
    <property type="match status" value="1"/>
</dbReference>
<dbReference type="AlphaFoldDB" id="A0A813G8R7"/>
<dbReference type="Proteomes" id="UP000654075">
    <property type="component" value="Unassembled WGS sequence"/>
</dbReference>
<accession>A0A813G8R7</accession>
<feature type="transmembrane region" description="Helical" evidence="1">
    <location>
        <begin position="249"/>
        <end position="269"/>
    </location>
</feature>
<proteinExistence type="predicted"/>
<dbReference type="PANTHER" id="PTHR36978:SF4">
    <property type="entry name" value="P-LOOP CONTAINING NUCLEOSIDE TRIPHOSPHATE HYDROLASE PROTEIN"/>
    <property type="match status" value="1"/>
</dbReference>
<organism evidence="2 3">
    <name type="scientific">Polarella glacialis</name>
    <name type="common">Dinoflagellate</name>
    <dbReference type="NCBI Taxonomy" id="89957"/>
    <lineage>
        <taxon>Eukaryota</taxon>
        <taxon>Sar</taxon>
        <taxon>Alveolata</taxon>
        <taxon>Dinophyceae</taxon>
        <taxon>Suessiales</taxon>
        <taxon>Suessiaceae</taxon>
        <taxon>Polarella</taxon>
    </lineage>
</organism>
<keyword evidence="1" id="KW-0472">Membrane</keyword>
<dbReference type="InterPro" id="IPR040632">
    <property type="entry name" value="Sulfotransfer_4"/>
</dbReference>
<keyword evidence="3" id="KW-1185">Reference proteome</keyword>
<dbReference type="Gene3D" id="3.40.50.300">
    <property type="entry name" value="P-loop containing nucleotide triphosphate hydrolases"/>
    <property type="match status" value="1"/>
</dbReference>
<dbReference type="EMBL" id="CAJNNV010026831">
    <property type="protein sequence ID" value="CAE8619102.1"/>
    <property type="molecule type" value="Genomic_DNA"/>
</dbReference>
<protein>
    <recommendedName>
        <fullName evidence="4">Protein-tyrosine sulfotransferase</fullName>
    </recommendedName>
</protein>
<reference evidence="2" key="1">
    <citation type="submission" date="2021-02" db="EMBL/GenBank/DDBJ databases">
        <authorList>
            <person name="Dougan E. K."/>
            <person name="Rhodes N."/>
            <person name="Thang M."/>
            <person name="Chan C."/>
        </authorList>
    </citation>
    <scope>NUCLEOTIDE SEQUENCE</scope>
</reference>
<evidence type="ECO:0000313" key="3">
    <source>
        <dbReference type="Proteomes" id="UP000654075"/>
    </source>
</evidence>
<keyword evidence="1" id="KW-1133">Transmembrane helix</keyword>
<sequence>MAPAHGASPRGQSDLLVIGLGWPRTGTGTLCDALDLLGFGPCHHLRTLLLAGPESKRWRPWDLAAAEENRTRRAELVLQALRGFSSATDVPVAGFWEDLLHAQAVGLLPSSTRFILPRRTAAEWYASAEATVLAGWREGPPALESEHAQRMGRLVWSRLFGRERLQLPQEQKVAMDAYAAHQRQVERLALPGTLVHWAPEDGWAGLCGPLGIPEPGPEVAFPWRHQRGSSVAELLAVHGQSDGSQLMQLGRAALVLVNLLVPVVVLVWFCCCRGHVRAPAAVDKDD</sequence>
<evidence type="ECO:0000313" key="2">
    <source>
        <dbReference type="EMBL" id="CAE8619102.1"/>
    </source>
</evidence>
<gene>
    <name evidence="2" type="ORF">PGLA1383_LOCUS36695</name>
</gene>
<dbReference type="OrthoDB" id="408152at2759"/>
<dbReference type="PANTHER" id="PTHR36978">
    <property type="entry name" value="P-LOOP CONTAINING NUCLEOTIDE TRIPHOSPHATE HYDROLASE"/>
    <property type="match status" value="1"/>
</dbReference>
<dbReference type="Pfam" id="PF17784">
    <property type="entry name" value="Sulfotransfer_4"/>
    <property type="match status" value="1"/>
</dbReference>
<name>A0A813G8R7_POLGL</name>